<protein>
    <recommendedName>
        <fullName evidence="8">4-alpha-L-fucosyltransferase</fullName>
    </recommendedName>
</protein>
<dbReference type="OrthoDB" id="1083028at2"/>
<dbReference type="RefSeq" id="WP_112746359.1">
    <property type="nucleotide sequence ID" value="NZ_QMFY01000003.1"/>
</dbReference>
<evidence type="ECO:0000256" key="3">
    <source>
        <dbReference type="ARBA" id="ARBA00022676"/>
    </source>
</evidence>
<keyword evidence="5" id="KW-0472">Membrane</keyword>
<keyword evidence="3" id="KW-0328">Glycosyltransferase</keyword>
<keyword evidence="4" id="KW-0808">Transferase</keyword>
<organism evidence="6 7">
    <name type="scientific">Pseudochryseolinea flava</name>
    <dbReference type="NCBI Taxonomy" id="2059302"/>
    <lineage>
        <taxon>Bacteria</taxon>
        <taxon>Pseudomonadati</taxon>
        <taxon>Bacteroidota</taxon>
        <taxon>Cytophagia</taxon>
        <taxon>Cytophagales</taxon>
        <taxon>Fulvivirgaceae</taxon>
        <taxon>Pseudochryseolinea</taxon>
    </lineage>
</organism>
<accession>A0A364Y4E6</accession>
<keyword evidence="1" id="KW-1003">Cell membrane</keyword>
<dbReference type="Proteomes" id="UP000251889">
    <property type="component" value="Unassembled WGS sequence"/>
</dbReference>
<evidence type="ECO:0000313" key="6">
    <source>
        <dbReference type="EMBL" id="RAW01619.1"/>
    </source>
</evidence>
<name>A0A364Y4E6_9BACT</name>
<gene>
    <name evidence="6" type="ORF">DQQ10_08155</name>
</gene>
<reference evidence="6 7" key="1">
    <citation type="submission" date="2018-06" db="EMBL/GenBank/DDBJ databases">
        <title>Chryseolinea flavus sp. nov., a member of the phylum Bacteroidetes isolated from soil.</title>
        <authorList>
            <person name="Li Y."/>
            <person name="Wang J."/>
        </authorList>
    </citation>
    <scope>NUCLEOTIDE SEQUENCE [LARGE SCALE GENOMIC DNA]</scope>
    <source>
        <strain evidence="6 7">SDU1-6</strain>
    </source>
</reference>
<keyword evidence="7" id="KW-1185">Reference proteome</keyword>
<evidence type="ECO:0000313" key="7">
    <source>
        <dbReference type="Proteomes" id="UP000251889"/>
    </source>
</evidence>
<comment type="caution">
    <text evidence="6">The sequence shown here is derived from an EMBL/GenBank/DDBJ whole genome shotgun (WGS) entry which is preliminary data.</text>
</comment>
<dbReference type="EMBL" id="QMFY01000003">
    <property type="protein sequence ID" value="RAW01619.1"/>
    <property type="molecule type" value="Genomic_DNA"/>
</dbReference>
<keyword evidence="2" id="KW-0997">Cell inner membrane</keyword>
<proteinExistence type="predicted"/>
<evidence type="ECO:0000256" key="2">
    <source>
        <dbReference type="ARBA" id="ARBA00022519"/>
    </source>
</evidence>
<evidence type="ECO:0000256" key="4">
    <source>
        <dbReference type="ARBA" id="ARBA00022679"/>
    </source>
</evidence>
<dbReference type="InterPro" id="IPR009993">
    <property type="entry name" value="WecF"/>
</dbReference>
<evidence type="ECO:0000256" key="5">
    <source>
        <dbReference type="ARBA" id="ARBA00023136"/>
    </source>
</evidence>
<evidence type="ECO:0000256" key="1">
    <source>
        <dbReference type="ARBA" id="ARBA00022475"/>
    </source>
</evidence>
<evidence type="ECO:0008006" key="8">
    <source>
        <dbReference type="Google" id="ProtNLM"/>
    </source>
</evidence>
<dbReference type="GO" id="GO:0008417">
    <property type="term" value="F:fucosyltransferase activity"/>
    <property type="evidence" value="ECO:0007669"/>
    <property type="project" value="InterPro"/>
</dbReference>
<sequence length="361" mass="41591">MNLHIVPDNVFINKFYDNLEELGLTNNNKIVARTQGALKFIKRPVLSAKLYSKDFDNLVGDTHAYDNVFIHQFSPLLYRWVAKNHFRKLHWMSWGADIYNLPALDHGCYEPETYARYVKGGVSLHDWLYRLKVKFTQSPFESKAYSKVSNLLTWMDSEFKFAKDNLPSLNAAHQFFFYENQMPYQQLDNVVGTIAEQKRSPLLIVGNSASHALNHLDAVRSLQTQQVKADLLIPISYGDKKYASFLKGNLSFYTGGEITYQENYLDFDGYLKLLSTSDGLVMNNIRPQGYGNIFMMMYLGKKVYLNPKNISIPDLNANNLKWISIDDVATTLNQSAISNKQSVRELLSHERVLEIYPKYFA</sequence>
<dbReference type="Pfam" id="PF07429">
    <property type="entry name" value="Glyco_transf_56"/>
    <property type="match status" value="1"/>
</dbReference>
<dbReference type="GO" id="GO:0009246">
    <property type="term" value="P:enterobacterial common antigen biosynthetic process"/>
    <property type="evidence" value="ECO:0007669"/>
    <property type="project" value="InterPro"/>
</dbReference>
<dbReference type="AlphaFoldDB" id="A0A364Y4E6"/>